<organism evidence="1 2">
    <name type="scientific">Blastococcus mobilis</name>
    <dbReference type="NCBI Taxonomy" id="1938746"/>
    <lineage>
        <taxon>Bacteria</taxon>
        <taxon>Bacillati</taxon>
        <taxon>Actinomycetota</taxon>
        <taxon>Actinomycetes</taxon>
        <taxon>Geodermatophilales</taxon>
        <taxon>Geodermatophilaceae</taxon>
        <taxon>Blastococcus</taxon>
    </lineage>
</organism>
<evidence type="ECO:0000313" key="1">
    <source>
        <dbReference type="EMBL" id="SNR66639.1"/>
    </source>
</evidence>
<protein>
    <submittedName>
        <fullName evidence="1">Uncharacterized protein</fullName>
    </submittedName>
</protein>
<proteinExistence type="predicted"/>
<dbReference type="RefSeq" id="WP_141137520.1">
    <property type="nucleotide sequence ID" value="NZ_FZNO01000018.1"/>
</dbReference>
<gene>
    <name evidence="1" type="ORF">SAMN06272737_11828</name>
</gene>
<reference evidence="1 2" key="1">
    <citation type="submission" date="2017-06" db="EMBL/GenBank/DDBJ databases">
        <authorList>
            <person name="Kim H.J."/>
            <person name="Triplett B.A."/>
        </authorList>
    </citation>
    <scope>NUCLEOTIDE SEQUENCE [LARGE SCALE GENOMIC DNA]</scope>
    <source>
        <strain evidence="1 2">DSM 44272</strain>
    </source>
</reference>
<dbReference type="OrthoDB" id="5194421at2"/>
<name>A0A238Y8H3_9ACTN</name>
<sequence>MPLISHWGGPRHGDVDEVPADQLASSVLVYDGPRWFGVYQRFEPVQTQDTPLGPAEVWVVRE</sequence>
<evidence type="ECO:0000313" key="2">
    <source>
        <dbReference type="Proteomes" id="UP000198403"/>
    </source>
</evidence>
<dbReference type="AlphaFoldDB" id="A0A238Y8H3"/>
<dbReference type="Proteomes" id="UP000198403">
    <property type="component" value="Unassembled WGS sequence"/>
</dbReference>
<accession>A0A238Y8H3</accession>
<dbReference type="EMBL" id="FZNO01000018">
    <property type="protein sequence ID" value="SNR66639.1"/>
    <property type="molecule type" value="Genomic_DNA"/>
</dbReference>
<keyword evidence="2" id="KW-1185">Reference proteome</keyword>